<sequence>MFRLTNWMAPLAFACAATAAPADDSPVVVELFTSQGCAACPPADEVLAGLGGRDDVIALALHVDYWDYIGWKDSFADPAFTKRQKGYARSGGRRSIYTPQMVVNGRFDVVGSQAMKVMDAIADASDAPAPATLSLSRDGAELVVQIDPLAPLPPETVVHLVRYTPERHVEILDGENAGRSITYTNVAHGWQVLGNWDGQGPWQTRVPLEGSDPAVVLLQEPPFGAILAAGQLR</sequence>
<dbReference type="PROSITE" id="PS51257">
    <property type="entry name" value="PROKAR_LIPOPROTEIN"/>
    <property type="match status" value="1"/>
</dbReference>
<evidence type="ECO:0000313" key="3">
    <source>
        <dbReference type="Proteomes" id="UP000199093"/>
    </source>
</evidence>
<evidence type="ECO:0000256" key="1">
    <source>
        <dbReference type="SAM" id="SignalP"/>
    </source>
</evidence>
<dbReference type="Pfam" id="PF06764">
    <property type="entry name" value="DUF1223"/>
    <property type="match status" value="1"/>
</dbReference>
<evidence type="ECO:0000313" key="2">
    <source>
        <dbReference type="EMBL" id="SDI85725.1"/>
    </source>
</evidence>
<dbReference type="InterPro" id="IPR036249">
    <property type="entry name" value="Thioredoxin-like_sf"/>
</dbReference>
<proteinExistence type="predicted"/>
<dbReference type="STRING" id="555512.SAMN04487993_101188"/>
<dbReference type="RefSeq" id="WP_089847997.1">
    <property type="nucleotide sequence ID" value="NZ_FNEJ01000011.1"/>
</dbReference>
<name>A0A1G8P033_9RHOB</name>
<protein>
    <recommendedName>
        <fullName evidence="4">DUF1223 domain-containing protein</fullName>
    </recommendedName>
</protein>
<dbReference type="PANTHER" id="PTHR36057:SF1">
    <property type="entry name" value="LIPOPROTEIN LIPID ATTACHMENT SITE-LIKE PROTEIN, PUTATIVE (DUF1223)-RELATED"/>
    <property type="match status" value="1"/>
</dbReference>
<dbReference type="PANTHER" id="PTHR36057">
    <property type="match status" value="1"/>
</dbReference>
<dbReference type="OrthoDB" id="9808254at2"/>
<keyword evidence="3" id="KW-1185">Reference proteome</keyword>
<keyword evidence="1" id="KW-0732">Signal</keyword>
<dbReference type="Proteomes" id="UP000199093">
    <property type="component" value="Unassembled WGS sequence"/>
</dbReference>
<accession>A0A1G8P033</accession>
<dbReference type="AlphaFoldDB" id="A0A1G8P033"/>
<reference evidence="3" key="1">
    <citation type="submission" date="2016-10" db="EMBL/GenBank/DDBJ databases">
        <authorList>
            <person name="Varghese N."/>
            <person name="Submissions S."/>
        </authorList>
    </citation>
    <scope>NUCLEOTIDE SEQUENCE [LARGE SCALE GENOMIC DNA]</scope>
    <source>
        <strain evidence="3">DSM 26424</strain>
    </source>
</reference>
<evidence type="ECO:0008006" key="4">
    <source>
        <dbReference type="Google" id="ProtNLM"/>
    </source>
</evidence>
<feature type="chain" id="PRO_5011643955" description="DUF1223 domain-containing protein" evidence="1">
    <location>
        <begin position="20"/>
        <end position="233"/>
    </location>
</feature>
<gene>
    <name evidence="2" type="ORF">SAMN04487993_101188</name>
</gene>
<organism evidence="2 3">
    <name type="scientific">Salipiger marinus</name>
    <dbReference type="NCBI Taxonomy" id="555512"/>
    <lineage>
        <taxon>Bacteria</taxon>
        <taxon>Pseudomonadati</taxon>
        <taxon>Pseudomonadota</taxon>
        <taxon>Alphaproteobacteria</taxon>
        <taxon>Rhodobacterales</taxon>
        <taxon>Roseobacteraceae</taxon>
        <taxon>Salipiger</taxon>
    </lineage>
</organism>
<dbReference type="EMBL" id="FNEJ01000011">
    <property type="protein sequence ID" value="SDI85725.1"/>
    <property type="molecule type" value="Genomic_DNA"/>
</dbReference>
<dbReference type="SUPFAM" id="SSF52833">
    <property type="entry name" value="Thioredoxin-like"/>
    <property type="match status" value="1"/>
</dbReference>
<feature type="signal peptide" evidence="1">
    <location>
        <begin position="1"/>
        <end position="19"/>
    </location>
</feature>
<dbReference type="InterPro" id="IPR010634">
    <property type="entry name" value="DUF1223"/>
</dbReference>